<accession>A0A1M5IQF9</accession>
<organism evidence="2 3">
    <name type="scientific">Bradyrhizobium erythrophlei</name>
    <dbReference type="NCBI Taxonomy" id="1437360"/>
    <lineage>
        <taxon>Bacteria</taxon>
        <taxon>Pseudomonadati</taxon>
        <taxon>Pseudomonadota</taxon>
        <taxon>Alphaproteobacteria</taxon>
        <taxon>Hyphomicrobiales</taxon>
        <taxon>Nitrobacteraceae</taxon>
        <taxon>Bradyrhizobium</taxon>
    </lineage>
</organism>
<dbReference type="RefSeq" id="WP_197687905.1">
    <property type="nucleotide sequence ID" value="NZ_LT670818.1"/>
</dbReference>
<dbReference type="EMBL" id="LT670818">
    <property type="protein sequence ID" value="SHG30542.1"/>
    <property type="molecule type" value="Genomic_DNA"/>
</dbReference>
<gene>
    <name evidence="2" type="ORF">SAMN05444169_1734</name>
</gene>
<feature type="region of interest" description="Disordered" evidence="1">
    <location>
        <begin position="81"/>
        <end position="106"/>
    </location>
</feature>
<evidence type="ECO:0000313" key="2">
    <source>
        <dbReference type="EMBL" id="SHG30542.1"/>
    </source>
</evidence>
<name>A0A1M5IQF9_9BRAD</name>
<evidence type="ECO:0000313" key="3">
    <source>
        <dbReference type="Proteomes" id="UP000190675"/>
    </source>
</evidence>
<sequence>MTSNIEPLAREMAERICRRSGMPAADIPRWVELHWPCAAAMLEAGVMDEGGEWVEDRDVRLGMEAYRERLSPRNEAFCADRRRFPPKAPPDFPFPRGGDCSARRGL</sequence>
<dbReference type="AlphaFoldDB" id="A0A1M5IQF9"/>
<dbReference type="Proteomes" id="UP000190675">
    <property type="component" value="Chromosome I"/>
</dbReference>
<evidence type="ECO:0000256" key="1">
    <source>
        <dbReference type="SAM" id="MobiDB-lite"/>
    </source>
</evidence>
<proteinExistence type="predicted"/>
<protein>
    <submittedName>
        <fullName evidence="2">Uncharacterized protein</fullName>
    </submittedName>
</protein>
<reference evidence="2 3" key="1">
    <citation type="submission" date="2016-11" db="EMBL/GenBank/DDBJ databases">
        <authorList>
            <person name="Jaros S."/>
            <person name="Januszkiewicz K."/>
            <person name="Wedrychowicz H."/>
        </authorList>
    </citation>
    <scope>NUCLEOTIDE SEQUENCE [LARGE SCALE GENOMIC DNA]</scope>
    <source>
        <strain evidence="2 3">GAS242</strain>
    </source>
</reference>